<evidence type="ECO:0000313" key="2">
    <source>
        <dbReference type="EMBL" id="KRM94646.1"/>
    </source>
</evidence>
<dbReference type="AlphaFoldDB" id="A0A0R2D303"/>
<sequence>MQFAVKGGDNMAKMRDFRQRMDFLVISIFMNAAGNGITIATHLGSAVWTGSSVNLADWLHIPLGTTLFLYGIVVTLANQLLLGHFDRRRFVSNLLYTLPFSYLVSFFTFVWTWLGVAEMNLFWRLVLDTLGILTVSAAVSIYQRANILMHPNDDLSYILRFKYLHGSAILGQWVSYLPPLAITLVAFLMTGKLEAIGYGTILALVAQGALMKWSDTHVFPKLKHHVDV</sequence>
<feature type="transmembrane region" description="Helical" evidence="1">
    <location>
        <begin position="61"/>
        <end position="82"/>
    </location>
</feature>
<feature type="transmembrane region" description="Helical" evidence="1">
    <location>
        <begin position="21"/>
        <end position="41"/>
    </location>
</feature>
<dbReference type="PANTHER" id="PTHR40078:SF1">
    <property type="entry name" value="INTEGRAL MEMBRANE PROTEIN"/>
    <property type="match status" value="1"/>
</dbReference>
<organism evidence="2 3">
    <name type="scientific">Loigolactobacillus rennini DSM 20253</name>
    <dbReference type="NCBI Taxonomy" id="1423796"/>
    <lineage>
        <taxon>Bacteria</taxon>
        <taxon>Bacillati</taxon>
        <taxon>Bacillota</taxon>
        <taxon>Bacilli</taxon>
        <taxon>Lactobacillales</taxon>
        <taxon>Lactobacillaceae</taxon>
        <taxon>Loigolactobacillus</taxon>
    </lineage>
</organism>
<dbReference type="InterPro" id="IPR038750">
    <property type="entry name" value="YczE/YyaS-like"/>
</dbReference>
<protein>
    <recommendedName>
        <fullName evidence="4">Sugar specific permease</fullName>
    </recommendedName>
</protein>
<keyword evidence="1" id="KW-1133">Transmembrane helix</keyword>
<evidence type="ECO:0000313" key="3">
    <source>
        <dbReference type="Proteomes" id="UP000051638"/>
    </source>
</evidence>
<evidence type="ECO:0000256" key="1">
    <source>
        <dbReference type="SAM" id="Phobius"/>
    </source>
</evidence>
<feature type="transmembrane region" description="Helical" evidence="1">
    <location>
        <begin position="195"/>
        <end position="213"/>
    </location>
</feature>
<dbReference type="Pfam" id="PF19700">
    <property type="entry name" value="DUF6198"/>
    <property type="match status" value="1"/>
</dbReference>
<dbReference type="PATRIC" id="fig|1423796.3.peg.218"/>
<keyword evidence="1" id="KW-0472">Membrane</keyword>
<name>A0A0R2D303_9LACO</name>
<keyword evidence="3" id="KW-1185">Reference proteome</keyword>
<gene>
    <name evidence="2" type="ORF">FC24_GL000209</name>
</gene>
<dbReference type="STRING" id="1423796.FC24_GL000209"/>
<accession>A0A0R2D303</accession>
<feature type="transmembrane region" description="Helical" evidence="1">
    <location>
        <begin position="94"/>
        <end position="115"/>
    </location>
</feature>
<feature type="transmembrane region" description="Helical" evidence="1">
    <location>
        <begin position="163"/>
        <end position="189"/>
    </location>
</feature>
<dbReference type="EMBL" id="AYYI01000087">
    <property type="protein sequence ID" value="KRM94646.1"/>
    <property type="molecule type" value="Genomic_DNA"/>
</dbReference>
<evidence type="ECO:0008006" key="4">
    <source>
        <dbReference type="Google" id="ProtNLM"/>
    </source>
</evidence>
<dbReference type="Proteomes" id="UP000051638">
    <property type="component" value="Unassembled WGS sequence"/>
</dbReference>
<proteinExistence type="predicted"/>
<reference evidence="2 3" key="1">
    <citation type="journal article" date="2015" name="Genome Announc.">
        <title>Expanding the biotechnology potential of lactobacilli through comparative genomics of 213 strains and associated genera.</title>
        <authorList>
            <person name="Sun Z."/>
            <person name="Harris H.M."/>
            <person name="McCann A."/>
            <person name="Guo C."/>
            <person name="Argimon S."/>
            <person name="Zhang W."/>
            <person name="Yang X."/>
            <person name="Jeffery I.B."/>
            <person name="Cooney J.C."/>
            <person name="Kagawa T.F."/>
            <person name="Liu W."/>
            <person name="Song Y."/>
            <person name="Salvetti E."/>
            <person name="Wrobel A."/>
            <person name="Rasinkangas P."/>
            <person name="Parkhill J."/>
            <person name="Rea M.C."/>
            <person name="O'Sullivan O."/>
            <person name="Ritari J."/>
            <person name="Douillard F.P."/>
            <person name="Paul Ross R."/>
            <person name="Yang R."/>
            <person name="Briner A.E."/>
            <person name="Felis G.E."/>
            <person name="de Vos W.M."/>
            <person name="Barrangou R."/>
            <person name="Klaenhammer T.R."/>
            <person name="Caufield P.W."/>
            <person name="Cui Y."/>
            <person name="Zhang H."/>
            <person name="O'Toole P.W."/>
        </authorList>
    </citation>
    <scope>NUCLEOTIDE SEQUENCE [LARGE SCALE GENOMIC DNA]</scope>
    <source>
        <strain evidence="2 3">DSM 20253</strain>
    </source>
</reference>
<feature type="transmembrane region" description="Helical" evidence="1">
    <location>
        <begin position="121"/>
        <end position="142"/>
    </location>
</feature>
<dbReference type="PANTHER" id="PTHR40078">
    <property type="entry name" value="INTEGRAL MEMBRANE PROTEIN-RELATED"/>
    <property type="match status" value="1"/>
</dbReference>
<keyword evidence="1" id="KW-0812">Transmembrane</keyword>
<comment type="caution">
    <text evidence="2">The sequence shown here is derived from an EMBL/GenBank/DDBJ whole genome shotgun (WGS) entry which is preliminary data.</text>
</comment>